<dbReference type="RefSeq" id="WP_091335648.1">
    <property type="nucleotide sequence ID" value="NZ_FNYC01000002.1"/>
</dbReference>
<accession>A0A1H6SFX7</accession>
<dbReference type="InterPro" id="IPR036390">
    <property type="entry name" value="WH_DNA-bd_sf"/>
</dbReference>
<dbReference type="OrthoDB" id="9785707at2"/>
<dbReference type="SUPFAM" id="SSF46785">
    <property type="entry name" value="Winged helix' DNA-binding domain"/>
    <property type="match status" value="1"/>
</dbReference>
<proteinExistence type="inferred from homology"/>
<protein>
    <submittedName>
        <fullName evidence="4">DNA processing protein</fullName>
    </submittedName>
</protein>
<comment type="similarity">
    <text evidence="1">Belongs to the DprA/Smf family.</text>
</comment>
<dbReference type="EMBL" id="FNYC01000002">
    <property type="protein sequence ID" value="SEI66878.1"/>
    <property type="molecule type" value="Genomic_DNA"/>
</dbReference>
<dbReference type="InterPro" id="IPR041614">
    <property type="entry name" value="DprA_WH"/>
</dbReference>
<dbReference type="AlphaFoldDB" id="A0A1H6SFX7"/>
<feature type="domain" description="Smf/DprA SLOG" evidence="2">
    <location>
        <begin position="77"/>
        <end position="284"/>
    </location>
</feature>
<dbReference type="PANTHER" id="PTHR43022:SF1">
    <property type="entry name" value="PROTEIN SMF"/>
    <property type="match status" value="1"/>
</dbReference>
<evidence type="ECO:0000256" key="1">
    <source>
        <dbReference type="ARBA" id="ARBA00006525"/>
    </source>
</evidence>
<dbReference type="Gene3D" id="1.10.10.10">
    <property type="entry name" value="Winged helix-like DNA-binding domain superfamily/Winged helix DNA-binding domain"/>
    <property type="match status" value="1"/>
</dbReference>
<name>A0A1H6SFX7_9GAMM</name>
<reference evidence="4 5" key="1">
    <citation type="submission" date="2016-10" db="EMBL/GenBank/DDBJ databases">
        <authorList>
            <person name="de Groot N.N."/>
        </authorList>
    </citation>
    <scope>NUCLEOTIDE SEQUENCE [LARGE SCALE GENOMIC DNA]</scope>
    <source>
        <strain evidence="4 5">DSM 26515</strain>
    </source>
</reference>
<dbReference type="InterPro" id="IPR003488">
    <property type="entry name" value="DprA"/>
</dbReference>
<evidence type="ECO:0000313" key="4">
    <source>
        <dbReference type="EMBL" id="SEI66878.1"/>
    </source>
</evidence>
<dbReference type="Gene3D" id="3.40.50.450">
    <property type="match status" value="1"/>
</dbReference>
<dbReference type="STRING" id="529704.SAMN02927913_1315"/>
<gene>
    <name evidence="4" type="ORF">SAMN04487997_1400</name>
</gene>
<dbReference type="GO" id="GO:0009294">
    <property type="term" value="P:DNA-mediated transformation"/>
    <property type="evidence" value="ECO:0007669"/>
    <property type="project" value="InterPro"/>
</dbReference>
<organism evidence="4 5">
    <name type="scientific">Frateuria terrea</name>
    <dbReference type="NCBI Taxonomy" id="529704"/>
    <lineage>
        <taxon>Bacteria</taxon>
        <taxon>Pseudomonadati</taxon>
        <taxon>Pseudomonadota</taxon>
        <taxon>Gammaproteobacteria</taxon>
        <taxon>Lysobacterales</taxon>
        <taxon>Rhodanobacteraceae</taxon>
        <taxon>Frateuria</taxon>
    </lineage>
</organism>
<sequence length="376" mass="39221">MSDTDVLRAWLVLLRTPGLGWAALRERLRAGDILAALQGLRRSPDGLGEDARTWLRHPNEARLAEDLAWLAVPGHRLLCCTDADFPPLLEHVAQPPAALFVAGDAALLLHPQVAIVGARGATAGGLAQARRFAGALVQAGFVVTSGLADGVDGAAHAAALHAGGSTVAVVGTGPDRVYPRKHQALAQAIASDGALVSEFPPGTPPRADHFPRRNRLIAGLSLGALVIEAGLKSGSLITARLAGEQGREVFALPGSVHNPLARGCHRLIREGVRLVEEPAELVEVLAPAARALGVELAARLADASSHDIASPTGTSQADPDRECLREALGHDPATLDELATRTGLAPAALASMLLMLELEGQVESLPGNRYQRLVMV</sequence>
<dbReference type="PANTHER" id="PTHR43022">
    <property type="entry name" value="PROTEIN SMF"/>
    <property type="match status" value="1"/>
</dbReference>
<dbReference type="Pfam" id="PF02481">
    <property type="entry name" value="DNA_processg_A"/>
    <property type="match status" value="1"/>
</dbReference>
<evidence type="ECO:0000313" key="5">
    <source>
        <dbReference type="Proteomes" id="UP000199420"/>
    </source>
</evidence>
<dbReference type="InterPro" id="IPR057666">
    <property type="entry name" value="DrpA_SLOG"/>
</dbReference>
<dbReference type="NCBIfam" id="TIGR00732">
    <property type="entry name" value="dprA"/>
    <property type="match status" value="1"/>
</dbReference>
<dbReference type="Proteomes" id="UP000199420">
    <property type="component" value="Unassembled WGS sequence"/>
</dbReference>
<keyword evidence="5" id="KW-1185">Reference proteome</keyword>
<evidence type="ECO:0000259" key="2">
    <source>
        <dbReference type="Pfam" id="PF02481"/>
    </source>
</evidence>
<dbReference type="InterPro" id="IPR036388">
    <property type="entry name" value="WH-like_DNA-bd_sf"/>
</dbReference>
<feature type="domain" description="DprA winged helix" evidence="3">
    <location>
        <begin position="311"/>
        <end position="368"/>
    </location>
</feature>
<dbReference type="SUPFAM" id="SSF102405">
    <property type="entry name" value="MCP/YpsA-like"/>
    <property type="match status" value="1"/>
</dbReference>
<dbReference type="Pfam" id="PF17782">
    <property type="entry name" value="WHD_DprA"/>
    <property type="match status" value="1"/>
</dbReference>
<evidence type="ECO:0000259" key="3">
    <source>
        <dbReference type="Pfam" id="PF17782"/>
    </source>
</evidence>